<evidence type="ECO:0008006" key="3">
    <source>
        <dbReference type="Google" id="ProtNLM"/>
    </source>
</evidence>
<dbReference type="InterPro" id="IPR036388">
    <property type="entry name" value="WH-like_DNA-bd_sf"/>
</dbReference>
<dbReference type="InterPro" id="IPR036390">
    <property type="entry name" value="WH_DNA-bd_sf"/>
</dbReference>
<accession>A0ABS1VSJ3</accession>
<proteinExistence type="predicted"/>
<reference evidence="1 2" key="1">
    <citation type="submission" date="2021-01" db="EMBL/GenBank/DDBJ databases">
        <title>Actinoplanes sp. nov. LDG1-01 isolated from lichen.</title>
        <authorList>
            <person name="Saeng-In P."/>
            <person name="Phongsopitanun W."/>
            <person name="Kanchanasin P."/>
            <person name="Yuki M."/>
            <person name="Kudo T."/>
            <person name="Ohkuma M."/>
            <person name="Tanasupawat S."/>
        </authorList>
    </citation>
    <scope>NUCLEOTIDE SEQUENCE [LARGE SCALE GENOMIC DNA]</scope>
    <source>
        <strain evidence="1 2">LDG1-01</strain>
    </source>
</reference>
<dbReference type="SUPFAM" id="SSF46785">
    <property type="entry name" value="Winged helix' DNA-binding domain"/>
    <property type="match status" value="1"/>
</dbReference>
<protein>
    <recommendedName>
        <fullName evidence="3">MarR family transcriptional regulator</fullName>
    </recommendedName>
</protein>
<keyword evidence="2" id="KW-1185">Reference proteome</keyword>
<organism evidence="1 2">
    <name type="scientific">Paractinoplanes lichenicola</name>
    <dbReference type="NCBI Taxonomy" id="2802976"/>
    <lineage>
        <taxon>Bacteria</taxon>
        <taxon>Bacillati</taxon>
        <taxon>Actinomycetota</taxon>
        <taxon>Actinomycetes</taxon>
        <taxon>Micromonosporales</taxon>
        <taxon>Micromonosporaceae</taxon>
        <taxon>Paractinoplanes</taxon>
    </lineage>
</organism>
<dbReference type="EMBL" id="JAENHO010000007">
    <property type="protein sequence ID" value="MBL7257459.1"/>
    <property type="molecule type" value="Genomic_DNA"/>
</dbReference>
<evidence type="ECO:0000313" key="1">
    <source>
        <dbReference type="EMBL" id="MBL7257459.1"/>
    </source>
</evidence>
<sequence>MTAIPFGPQLIGRTEKALNALLDRELAGTGLTEPQWVALTLAVLAEGTLPPASLAARVAEALRVAEPVAREHLVALAGAGLVVTTADLTVAPTDRGLEVWKSVRAATSRITESLWGDLPTADRETTARVLSAVLTRAGAAL</sequence>
<gene>
    <name evidence="1" type="ORF">JKJ07_24470</name>
</gene>
<name>A0ABS1VSJ3_9ACTN</name>
<dbReference type="Proteomes" id="UP000598996">
    <property type="component" value="Unassembled WGS sequence"/>
</dbReference>
<comment type="caution">
    <text evidence="1">The sequence shown here is derived from an EMBL/GenBank/DDBJ whole genome shotgun (WGS) entry which is preliminary data.</text>
</comment>
<evidence type="ECO:0000313" key="2">
    <source>
        <dbReference type="Proteomes" id="UP000598996"/>
    </source>
</evidence>
<dbReference type="Gene3D" id="1.10.10.10">
    <property type="entry name" value="Winged helix-like DNA-binding domain superfamily/Winged helix DNA-binding domain"/>
    <property type="match status" value="1"/>
</dbReference>
<dbReference type="RefSeq" id="WP_202994078.1">
    <property type="nucleotide sequence ID" value="NZ_JAENHO010000007.1"/>
</dbReference>